<accession>A0A2T8KX70</accession>
<sequence length="55" mass="6247">MPNQPQAMSAWMKSGMYSPRTPRRGFAIPAWRTAADGRRRCEPRPGVSENTWGLK</sequence>
<gene>
    <name evidence="2" type="ORF">PAHAL_1G340300</name>
</gene>
<dbReference type="AlphaFoldDB" id="A0A2T8KX70"/>
<proteinExistence type="predicted"/>
<dbReference type="Gramene" id="PVH66764">
    <property type="protein sequence ID" value="PVH66764"/>
    <property type="gene ID" value="PAHAL_1G340300"/>
</dbReference>
<protein>
    <submittedName>
        <fullName evidence="2">Uncharacterized protein</fullName>
    </submittedName>
</protein>
<feature type="region of interest" description="Disordered" evidence="1">
    <location>
        <begin position="36"/>
        <end position="55"/>
    </location>
</feature>
<dbReference type="Proteomes" id="UP000243499">
    <property type="component" value="Chromosome 1"/>
</dbReference>
<dbReference type="EMBL" id="CM008046">
    <property type="protein sequence ID" value="PVH66764.1"/>
    <property type="molecule type" value="Genomic_DNA"/>
</dbReference>
<feature type="region of interest" description="Disordered" evidence="1">
    <location>
        <begin position="1"/>
        <end position="24"/>
    </location>
</feature>
<evidence type="ECO:0000256" key="1">
    <source>
        <dbReference type="SAM" id="MobiDB-lite"/>
    </source>
</evidence>
<organism evidence="2">
    <name type="scientific">Panicum hallii</name>
    <dbReference type="NCBI Taxonomy" id="206008"/>
    <lineage>
        <taxon>Eukaryota</taxon>
        <taxon>Viridiplantae</taxon>
        <taxon>Streptophyta</taxon>
        <taxon>Embryophyta</taxon>
        <taxon>Tracheophyta</taxon>
        <taxon>Spermatophyta</taxon>
        <taxon>Magnoliopsida</taxon>
        <taxon>Liliopsida</taxon>
        <taxon>Poales</taxon>
        <taxon>Poaceae</taxon>
        <taxon>PACMAD clade</taxon>
        <taxon>Panicoideae</taxon>
        <taxon>Panicodae</taxon>
        <taxon>Paniceae</taxon>
        <taxon>Panicinae</taxon>
        <taxon>Panicum</taxon>
        <taxon>Panicum sect. Panicum</taxon>
    </lineage>
</organism>
<evidence type="ECO:0000313" key="2">
    <source>
        <dbReference type="EMBL" id="PVH66764.1"/>
    </source>
</evidence>
<name>A0A2T8KX70_9POAL</name>
<reference evidence="2" key="1">
    <citation type="submission" date="2018-04" db="EMBL/GenBank/DDBJ databases">
        <title>WGS assembly of Panicum hallii.</title>
        <authorList>
            <person name="Lovell J."/>
            <person name="Jenkins J."/>
            <person name="Lowry D."/>
            <person name="Mamidi S."/>
            <person name="Sreedasyam A."/>
            <person name="Weng X."/>
            <person name="Barry K."/>
            <person name="Bonette J."/>
            <person name="Campitelli B."/>
            <person name="Daum C."/>
            <person name="Gordon S."/>
            <person name="Gould B."/>
            <person name="Lipzen A."/>
            <person name="Macqueen A."/>
            <person name="Palacio-Mejia J."/>
            <person name="Plott C."/>
            <person name="Shakirov E."/>
            <person name="Shu S."/>
            <person name="Yoshinaga Y."/>
            <person name="Zane M."/>
            <person name="Rokhsar D."/>
            <person name="Grimwood J."/>
            <person name="Schmutz J."/>
            <person name="Juenger T."/>
        </authorList>
    </citation>
    <scope>NUCLEOTIDE SEQUENCE [LARGE SCALE GENOMIC DNA]</scope>
    <source>
        <strain evidence="2">FIL2</strain>
    </source>
</reference>